<keyword evidence="2" id="KW-0813">Transport</keyword>
<evidence type="ECO:0000256" key="1">
    <source>
        <dbReference type="ARBA" id="ARBA00004202"/>
    </source>
</evidence>
<dbReference type="GO" id="GO:0016887">
    <property type="term" value="F:ATP hydrolysis activity"/>
    <property type="evidence" value="ECO:0007669"/>
    <property type="project" value="InterPro"/>
</dbReference>
<dbReference type="AlphaFoldDB" id="A0A3Q8WTI7"/>
<evidence type="ECO:0000259" key="6">
    <source>
        <dbReference type="PROSITE" id="PS50893"/>
    </source>
</evidence>
<dbReference type="GO" id="GO:0005886">
    <property type="term" value="C:plasma membrane"/>
    <property type="evidence" value="ECO:0007669"/>
    <property type="project" value="UniProtKB-SubCell"/>
</dbReference>
<dbReference type="SUPFAM" id="SSF52540">
    <property type="entry name" value="P-loop containing nucleoside triphosphate hydrolases"/>
    <property type="match status" value="1"/>
</dbReference>
<dbReference type="OrthoDB" id="9804819at2"/>
<dbReference type="GO" id="GO:0005524">
    <property type="term" value="F:ATP binding"/>
    <property type="evidence" value="ECO:0007669"/>
    <property type="project" value="UniProtKB-KW"/>
</dbReference>
<evidence type="ECO:0000256" key="3">
    <source>
        <dbReference type="ARBA" id="ARBA00022741"/>
    </source>
</evidence>
<evidence type="ECO:0000256" key="2">
    <source>
        <dbReference type="ARBA" id="ARBA00022448"/>
    </source>
</evidence>
<accession>A0A3Q8WTI7</accession>
<evidence type="ECO:0000256" key="5">
    <source>
        <dbReference type="ARBA" id="ARBA00023251"/>
    </source>
</evidence>
<dbReference type="Gene3D" id="3.40.50.300">
    <property type="entry name" value="P-loop containing nucleotide triphosphate hydrolases"/>
    <property type="match status" value="1"/>
</dbReference>
<dbReference type="PANTHER" id="PTHR42711">
    <property type="entry name" value="ABC TRANSPORTER ATP-BINDING PROTEIN"/>
    <property type="match status" value="1"/>
</dbReference>
<dbReference type="EMBL" id="CP034438">
    <property type="protein sequence ID" value="AZN28963.1"/>
    <property type="molecule type" value="Genomic_DNA"/>
</dbReference>
<gene>
    <name evidence="7" type="ORF">EJO69_00590</name>
</gene>
<proteinExistence type="predicted"/>
<evidence type="ECO:0000256" key="4">
    <source>
        <dbReference type="ARBA" id="ARBA00022840"/>
    </source>
</evidence>
<evidence type="ECO:0000313" key="7">
    <source>
        <dbReference type="EMBL" id="AZN28963.1"/>
    </source>
</evidence>
<dbReference type="InterPro" id="IPR003593">
    <property type="entry name" value="AAA+_ATPase"/>
</dbReference>
<dbReference type="InterPro" id="IPR027417">
    <property type="entry name" value="P-loop_NTPase"/>
</dbReference>
<evidence type="ECO:0000313" key="8">
    <source>
        <dbReference type="Proteomes" id="UP000270021"/>
    </source>
</evidence>
<keyword evidence="3" id="KW-0547">Nucleotide-binding</keyword>
<dbReference type="GO" id="GO:0046677">
    <property type="term" value="P:response to antibiotic"/>
    <property type="evidence" value="ECO:0007669"/>
    <property type="project" value="UniProtKB-KW"/>
</dbReference>
<dbReference type="InterPro" id="IPR017871">
    <property type="entry name" value="ABC_transporter-like_CS"/>
</dbReference>
<dbReference type="PANTHER" id="PTHR42711:SF17">
    <property type="entry name" value="ABC TRANSPORTER ATP-BINDING PROTEIN"/>
    <property type="match status" value="1"/>
</dbReference>
<dbReference type="KEGG" id="fsl:EJO69_00590"/>
<reference evidence="7 8" key="1">
    <citation type="submission" date="2018-12" db="EMBL/GenBank/DDBJ databases">
        <title>Complete genome sequence of Flaviflexus salsibiostraticola KCTC 33148.</title>
        <authorList>
            <person name="Bae J.-W."/>
        </authorList>
    </citation>
    <scope>NUCLEOTIDE SEQUENCE [LARGE SCALE GENOMIC DNA]</scope>
    <source>
        <strain evidence="7 8">KCTC 33148</strain>
    </source>
</reference>
<protein>
    <submittedName>
        <fullName evidence="7">ABC transporter ATP-binding protein</fullName>
    </submittedName>
</protein>
<keyword evidence="5" id="KW-0046">Antibiotic resistance</keyword>
<comment type="subcellular location">
    <subcellularLocation>
        <location evidence="1">Cell membrane</location>
        <topology evidence="1">Peripheral membrane protein</topology>
    </subcellularLocation>
</comment>
<keyword evidence="8" id="KW-1185">Reference proteome</keyword>
<dbReference type="Pfam" id="PF00005">
    <property type="entry name" value="ABC_tran"/>
    <property type="match status" value="1"/>
</dbReference>
<dbReference type="Proteomes" id="UP000270021">
    <property type="component" value="Chromosome"/>
</dbReference>
<dbReference type="PROSITE" id="PS50893">
    <property type="entry name" value="ABC_TRANSPORTER_2"/>
    <property type="match status" value="1"/>
</dbReference>
<organism evidence="7 8">
    <name type="scientific">Flaviflexus salsibiostraticola</name>
    <dbReference type="NCBI Taxonomy" id="1282737"/>
    <lineage>
        <taxon>Bacteria</taxon>
        <taxon>Bacillati</taxon>
        <taxon>Actinomycetota</taxon>
        <taxon>Actinomycetes</taxon>
        <taxon>Actinomycetales</taxon>
        <taxon>Actinomycetaceae</taxon>
        <taxon>Flaviflexus</taxon>
    </lineage>
</organism>
<sequence>MLHNDSGTPSAITITGLTKHFNRVRAVDGIDAEIRRGEIVAFLGPNGAGKTTTLDMVLGLTTPTSGTITVNGSTPRDAVAKGEISAVLQTGGLLHDLKVGEVVDYVASTYRTPTLGREALDRAGIANLADRKVSLCSGGEQQRLKFALSLLPNPQILVLDEPTAGMDVTARRSFWATMQAEAREGRTIIFATHYLEEAQAFAERVILVARGRIIADGPMSEIRQYTDIRVLTARIADEAAVREALKHFSTDLSYTIEDGVLLVRDRDTDGLARVLLGIDGVSDLEISAPSLEDAFVDMTEEKTP</sequence>
<dbReference type="RefSeq" id="WP_126037817.1">
    <property type="nucleotide sequence ID" value="NZ_CP034438.1"/>
</dbReference>
<dbReference type="SMART" id="SM00382">
    <property type="entry name" value="AAA"/>
    <property type="match status" value="1"/>
</dbReference>
<dbReference type="PROSITE" id="PS00211">
    <property type="entry name" value="ABC_TRANSPORTER_1"/>
    <property type="match status" value="1"/>
</dbReference>
<dbReference type="CDD" id="cd03230">
    <property type="entry name" value="ABC_DR_subfamily_A"/>
    <property type="match status" value="1"/>
</dbReference>
<name>A0A3Q8WTI7_9ACTO</name>
<dbReference type="InterPro" id="IPR050763">
    <property type="entry name" value="ABC_transporter_ATP-binding"/>
</dbReference>
<keyword evidence="4 7" id="KW-0067">ATP-binding</keyword>
<feature type="domain" description="ABC transporter" evidence="6">
    <location>
        <begin position="12"/>
        <end position="235"/>
    </location>
</feature>
<dbReference type="InterPro" id="IPR003439">
    <property type="entry name" value="ABC_transporter-like_ATP-bd"/>
</dbReference>